<dbReference type="PANTHER" id="PTHR34206">
    <property type="entry name" value="OS06G0193300 PROTEIN"/>
    <property type="match status" value="1"/>
</dbReference>
<reference evidence="1" key="1">
    <citation type="submission" date="2023-10" db="EMBL/GenBank/DDBJ databases">
        <title>Chromosome-level genome of the transformable northern wattle, Acacia crassicarpa.</title>
        <authorList>
            <person name="Massaro I."/>
            <person name="Sinha N.R."/>
            <person name="Poethig S."/>
            <person name="Leichty A.R."/>
        </authorList>
    </citation>
    <scope>NUCLEOTIDE SEQUENCE</scope>
    <source>
        <strain evidence="1">Acra3RX</strain>
        <tissue evidence="1">Leaf</tissue>
    </source>
</reference>
<evidence type="ECO:0000313" key="2">
    <source>
        <dbReference type="Proteomes" id="UP001293593"/>
    </source>
</evidence>
<evidence type="ECO:0000313" key="1">
    <source>
        <dbReference type="EMBL" id="KAK4267135.1"/>
    </source>
</evidence>
<gene>
    <name evidence="1" type="ORF">QN277_023958</name>
</gene>
<accession>A0AAE1JB68</accession>
<dbReference type="EMBL" id="JAWXYG010000007">
    <property type="protein sequence ID" value="KAK4267135.1"/>
    <property type="molecule type" value="Genomic_DNA"/>
</dbReference>
<name>A0AAE1JB68_9FABA</name>
<dbReference type="Proteomes" id="UP001293593">
    <property type="component" value="Unassembled WGS sequence"/>
</dbReference>
<sequence>MAFICASCSTQIPVQKSGSFQKIASKDLKFKRSCVPLKKASFSQRITASIKNKVYEDQSEGIVCYQDENGELICEGYDEGPRFQRTPKPTSHLRDAEIRDILQQNWINIVKGEGVNHPAGEGVLLQEDLNCNGFSSFC</sequence>
<dbReference type="AlphaFoldDB" id="A0AAE1JB68"/>
<dbReference type="PANTHER" id="PTHR34206:SF1">
    <property type="entry name" value="OS10G0390701 PROTEIN"/>
    <property type="match status" value="1"/>
</dbReference>
<organism evidence="1 2">
    <name type="scientific">Acacia crassicarpa</name>
    <name type="common">northern wattle</name>
    <dbReference type="NCBI Taxonomy" id="499986"/>
    <lineage>
        <taxon>Eukaryota</taxon>
        <taxon>Viridiplantae</taxon>
        <taxon>Streptophyta</taxon>
        <taxon>Embryophyta</taxon>
        <taxon>Tracheophyta</taxon>
        <taxon>Spermatophyta</taxon>
        <taxon>Magnoliopsida</taxon>
        <taxon>eudicotyledons</taxon>
        <taxon>Gunneridae</taxon>
        <taxon>Pentapetalae</taxon>
        <taxon>rosids</taxon>
        <taxon>fabids</taxon>
        <taxon>Fabales</taxon>
        <taxon>Fabaceae</taxon>
        <taxon>Caesalpinioideae</taxon>
        <taxon>mimosoid clade</taxon>
        <taxon>Acacieae</taxon>
        <taxon>Acacia</taxon>
    </lineage>
</organism>
<proteinExistence type="predicted"/>
<keyword evidence="2" id="KW-1185">Reference proteome</keyword>
<comment type="caution">
    <text evidence="1">The sequence shown here is derived from an EMBL/GenBank/DDBJ whole genome shotgun (WGS) entry which is preliminary data.</text>
</comment>
<protein>
    <submittedName>
        <fullName evidence="1">Uncharacterized protein</fullName>
    </submittedName>
</protein>